<proteinExistence type="predicted"/>
<name>A0A914QBS0_9BILA</name>
<evidence type="ECO:0000313" key="2">
    <source>
        <dbReference type="WBParaSite" id="PDA_v2.g29121.t1"/>
    </source>
</evidence>
<organism evidence="1 2">
    <name type="scientific">Panagrolaimus davidi</name>
    <dbReference type="NCBI Taxonomy" id="227884"/>
    <lineage>
        <taxon>Eukaryota</taxon>
        <taxon>Metazoa</taxon>
        <taxon>Ecdysozoa</taxon>
        <taxon>Nematoda</taxon>
        <taxon>Chromadorea</taxon>
        <taxon>Rhabditida</taxon>
        <taxon>Tylenchina</taxon>
        <taxon>Panagrolaimomorpha</taxon>
        <taxon>Panagrolaimoidea</taxon>
        <taxon>Panagrolaimidae</taxon>
        <taxon>Panagrolaimus</taxon>
    </lineage>
</organism>
<sequence>MTPGLMPPGMTPGQTFCSACPTRPMAEDTGAGTPMILACTQNNVITVTCTAPSEVEYKTTMAAVYQTSATDSINLMCNAATGKYVFGATEVNFLTCL</sequence>
<protein>
    <submittedName>
        <fullName evidence="2">C6 domain-containing protein</fullName>
    </submittedName>
</protein>
<reference evidence="2" key="1">
    <citation type="submission" date="2022-11" db="UniProtKB">
        <authorList>
            <consortium name="WormBaseParasite"/>
        </authorList>
    </citation>
    <scope>IDENTIFICATION</scope>
</reference>
<evidence type="ECO:0000313" key="1">
    <source>
        <dbReference type="Proteomes" id="UP000887578"/>
    </source>
</evidence>
<dbReference type="Proteomes" id="UP000887578">
    <property type="component" value="Unplaced"/>
</dbReference>
<keyword evidence="1" id="KW-1185">Reference proteome</keyword>
<dbReference type="AlphaFoldDB" id="A0A914QBS0"/>
<accession>A0A914QBS0</accession>
<dbReference type="WBParaSite" id="PDA_v2.g29121.t1">
    <property type="protein sequence ID" value="PDA_v2.g29121.t1"/>
    <property type="gene ID" value="PDA_v2.g29121"/>
</dbReference>